<keyword evidence="1" id="KW-0472">Membrane</keyword>
<keyword evidence="1" id="KW-0812">Transmembrane</keyword>
<proteinExistence type="predicted"/>
<feature type="transmembrane region" description="Helical" evidence="1">
    <location>
        <begin position="6"/>
        <end position="24"/>
    </location>
</feature>
<feature type="non-terminal residue" evidence="2">
    <location>
        <position position="99"/>
    </location>
</feature>
<keyword evidence="1" id="KW-1133">Transmembrane helix</keyword>
<evidence type="ECO:0000313" key="2">
    <source>
        <dbReference type="EMBL" id="GAH70120.1"/>
    </source>
</evidence>
<sequence>MDMINIIMATVAIIIAIYSVWRVGKIEETLVSEVEDVSTGLRGHIDAELEPLIKKVNKAFGFKALESSDSRQLKKAEGLIIQDVLNTQDPVLMGLLDMV</sequence>
<comment type="caution">
    <text evidence="2">The sequence shown here is derived from an EMBL/GenBank/DDBJ whole genome shotgun (WGS) entry which is preliminary data.</text>
</comment>
<dbReference type="EMBL" id="BARU01029718">
    <property type="protein sequence ID" value="GAH70120.1"/>
    <property type="molecule type" value="Genomic_DNA"/>
</dbReference>
<dbReference type="AlphaFoldDB" id="X1ILJ6"/>
<gene>
    <name evidence="2" type="ORF">S03H2_47228</name>
</gene>
<name>X1ILJ6_9ZZZZ</name>
<organism evidence="2">
    <name type="scientific">marine sediment metagenome</name>
    <dbReference type="NCBI Taxonomy" id="412755"/>
    <lineage>
        <taxon>unclassified sequences</taxon>
        <taxon>metagenomes</taxon>
        <taxon>ecological metagenomes</taxon>
    </lineage>
</organism>
<protein>
    <submittedName>
        <fullName evidence="2">Uncharacterized protein</fullName>
    </submittedName>
</protein>
<accession>X1ILJ6</accession>
<evidence type="ECO:0000256" key="1">
    <source>
        <dbReference type="SAM" id="Phobius"/>
    </source>
</evidence>
<reference evidence="2" key="1">
    <citation type="journal article" date="2014" name="Front. Microbiol.">
        <title>High frequency of phylogenetically diverse reductive dehalogenase-homologous genes in deep subseafloor sedimentary metagenomes.</title>
        <authorList>
            <person name="Kawai M."/>
            <person name="Futagami T."/>
            <person name="Toyoda A."/>
            <person name="Takaki Y."/>
            <person name="Nishi S."/>
            <person name="Hori S."/>
            <person name="Arai W."/>
            <person name="Tsubouchi T."/>
            <person name="Morono Y."/>
            <person name="Uchiyama I."/>
            <person name="Ito T."/>
            <person name="Fujiyama A."/>
            <person name="Inagaki F."/>
            <person name="Takami H."/>
        </authorList>
    </citation>
    <scope>NUCLEOTIDE SEQUENCE</scope>
    <source>
        <strain evidence="2">Expedition CK06-06</strain>
    </source>
</reference>